<sequence length="573" mass="64899">MTAADTPLDKPSMKTLIEEEMVCKKDAGRDLKLPPEQHEESLKKLLQDQSPFSMENDETLNSLDKDDKPKYSEEFLHRNNNSTVKERRFFRRHTERTRTYFSLSEIRRRWKKIMGKEQNAHIVVKRPGSRFMGDNIGQNFPSKDHLFIEKIAKLRDTRVNDESETVSRSNQRVPSIYIEARRHLSDMLINGHEEVDSSFGVKSPRTLARILALSEFNSPIPSPRMNSVQSITMTPMRSSGYKNDLIEKVSENEDQMIVEGNGAEDMRADVGEECCSADAPDELLFMPGAECVKLIDSPEIPNQDTELQIAEESTPPSSFESPSRSCTVKTLEASEISTDIPERPSPVSVLEPLFMEEDIRPAKPGSLSDDPSIEPLKINFKDEDGIACPEESAEEEGLLLYITSIMPACGFNWTDLYLKSKLSDQLLEPSLYGDVGFFCDHPQLDQNLVLDCINEALLEVIDRYFQLCPRVSSTKAMIRAIPSLKDAILEVWERVNCHLLGSMPLPPTLDQVVRKDMARNESWMELRPDTEGLVFDMGGDILDDLTEEFADETLQNLHASSSMEIIENEDNIG</sequence>
<dbReference type="Proteomes" id="UP001346149">
    <property type="component" value="Unassembled WGS sequence"/>
</dbReference>
<evidence type="ECO:0000313" key="3">
    <source>
        <dbReference type="EMBL" id="KAK4796780.1"/>
    </source>
</evidence>
<reference evidence="3 4" key="1">
    <citation type="journal article" date="2023" name="Hortic Res">
        <title>Pangenome of water caltrop reveals structural variations and asymmetric subgenome divergence after allopolyploidization.</title>
        <authorList>
            <person name="Zhang X."/>
            <person name="Chen Y."/>
            <person name="Wang L."/>
            <person name="Yuan Y."/>
            <person name="Fang M."/>
            <person name="Shi L."/>
            <person name="Lu R."/>
            <person name="Comes H.P."/>
            <person name="Ma Y."/>
            <person name="Chen Y."/>
            <person name="Huang G."/>
            <person name="Zhou Y."/>
            <person name="Zheng Z."/>
            <person name="Qiu Y."/>
        </authorList>
    </citation>
    <scope>NUCLEOTIDE SEQUENCE [LARGE SCALE GENOMIC DNA]</scope>
    <source>
        <strain evidence="3">F231</strain>
    </source>
</reference>
<evidence type="ECO:0000313" key="4">
    <source>
        <dbReference type="Proteomes" id="UP001346149"/>
    </source>
</evidence>
<dbReference type="PANTHER" id="PTHR47212">
    <property type="entry name" value="ADHESIN-LIKE PROTEIN, PUTATIVE (DUF3741)-RELATED"/>
    <property type="match status" value="1"/>
</dbReference>
<feature type="domain" description="DUF4378" evidence="2">
    <location>
        <begin position="401"/>
        <end position="548"/>
    </location>
</feature>
<dbReference type="Pfam" id="PF14309">
    <property type="entry name" value="DUF4378"/>
    <property type="match status" value="1"/>
</dbReference>
<name>A0AAN7MGH2_TRANT</name>
<accession>A0AAN7MGH2</accession>
<protein>
    <recommendedName>
        <fullName evidence="2">DUF4378 domain-containing protein</fullName>
    </recommendedName>
</protein>
<evidence type="ECO:0000256" key="1">
    <source>
        <dbReference type="SAM" id="MobiDB-lite"/>
    </source>
</evidence>
<dbReference type="EMBL" id="JAXQNO010000006">
    <property type="protein sequence ID" value="KAK4796780.1"/>
    <property type="molecule type" value="Genomic_DNA"/>
</dbReference>
<evidence type="ECO:0000259" key="2">
    <source>
        <dbReference type="Pfam" id="PF14309"/>
    </source>
</evidence>
<feature type="compositionally biased region" description="Basic and acidic residues" evidence="1">
    <location>
        <begin position="28"/>
        <end position="46"/>
    </location>
</feature>
<comment type="caution">
    <text evidence="3">The sequence shown here is derived from an EMBL/GenBank/DDBJ whole genome shotgun (WGS) entry which is preliminary data.</text>
</comment>
<organism evidence="3 4">
    <name type="scientific">Trapa natans</name>
    <name type="common">Water chestnut</name>
    <dbReference type="NCBI Taxonomy" id="22666"/>
    <lineage>
        <taxon>Eukaryota</taxon>
        <taxon>Viridiplantae</taxon>
        <taxon>Streptophyta</taxon>
        <taxon>Embryophyta</taxon>
        <taxon>Tracheophyta</taxon>
        <taxon>Spermatophyta</taxon>
        <taxon>Magnoliopsida</taxon>
        <taxon>eudicotyledons</taxon>
        <taxon>Gunneridae</taxon>
        <taxon>Pentapetalae</taxon>
        <taxon>rosids</taxon>
        <taxon>malvids</taxon>
        <taxon>Myrtales</taxon>
        <taxon>Lythraceae</taxon>
        <taxon>Trapa</taxon>
    </lineage>
</organism>
<proteinExistence type="predicted"/>
<feature type="region of interest" description="Disordered" evidence="1">
    <location>
        <begin position="28"/>
        <end position="68"/>
    </location>
</feature>
<dbReference type="InterPro" id="IPR025486">
    <property type="entry name" value="DUF4378"/>
</dbReference>
<gene>
    <name evidence="3" type="ORF">SAY86_029106</name>
</gene>
<dbReference type="PANTHER" id="PTHR47212:SF4">
    <property type="entry name" value="ADHESIN-LIKE PROTEIN, PUTATIVE (DUF3741)-RELATED"/>
    <property type="match status" value="1"/>
</dbReference>
<keyword evidence="4" id="KW-1185">Reference proteome</keyword>
<dbReference type="AlphaFoldDB" id="A0AAN7MGH2"/>